<dbReference type="GO" id="GO:0035267">
    <property type="term" value="C:NuA4 histone acetyltransferase complex"/>
    <property type="evidence" value="ECO:0007669"/>
    <property type="project" value="UniProtKB-UniRule"/>
</dbReference>
<evidence type="ECO:0000313" key="11">
    <source>
        <dbReference type="Proteomes" id="UP000095038"/>
    </source>
</evidence>
<dbReference type="GO" id="GO:0005634">
    <property type="term" value="C:nucleus"/>
    <property type="evidence" value="ECO:0007669"/>
    <property type="project" value="UniProtKB-SubCell"/>
</dbReference>
<comment type="subunit">
    <text evidence="9">Component of the NuA4 histone acetyltransferase complex.</text>
</comment>
<dbReference type="GO" id="GO:0006281">
    <property type="term" value="P:DNA repair"/>
    <property type="evidence" value="ECO:0007669"/>
    <property type="project" value="UniProtKB-UniRule"/>
</dbReference>
<dbReference type="PANTHER" id="PTHR13476">
    <property type="entry name" value="CHROMATIN MODIFICATION-RELATED PROTEIN MEAF6"/>
    <property type="match status" value="1"/>
</dbReference>
<dbReference type="InterPro" id="IPR015418">
    <property type="entry name" value="Eaf6"/>
</dbReference>
<evidence type="ECO:0000256" key="7">
    <source>
        <dbReference type="ARBA" id="ARBA00023163"/>
    </source>
</evidence>
<dbReference type="RefSeq" id="XP_020050164.1">
    <property type="nucleotide sequence ID" value="XM_020189513.1"/>
</dbReference>
<keyword evidence="7 9" id="KW-0804">Transcription</keyword>
<keyword evidence="8 9" id="KW-0539">Nucleus</keyword>
<dbReference type="STRING" id="1344418.A0A1D2VQL7"/>
<proteinExistence type="inferred from homology"/>
<keyword evidence="9" id="KW-0227">DNA damage</keyword>
<reference evidence="11" key="1">
    <citation type="submission" date="2016-05" db="EMBL/GenBank/DDBJ databases">
        <title>Comparative genomics of biotechnologically important yeasts.</title>
        <authorList>
            <consortium name="DOE Joint Genome Institute"/>
            <person name="Riley R."/>
            <person name="Haridas S."/>
            <person name="Wolfe K.H."/>
            <person name="Lopes M.R."/>
            <person name="Hittinger C.T."/>
            <person name="Goker M."/>
            <person name="Salamov A."/>
            <person name="Wisecaver J."/>
            <person name="Long T.M."/>
            <person name="Aerts A.L."/>
            <person name="Barry K."/>
            <person name="Choi C."/>
            <person name="Clum A."/>
            <person name="Coughlan A.Y."/>
            <person name="Deshpande S."/>
            <person name="Douglass A.P."/>
            <person name="Hanson S.J."/>
            <person name="Klenk H.-P."/>
            <person name="Labutti K."/>
            <person name="Lapidus A."/>
            <person name="Lindquist E."/>
            <person name="Lipzen A."/>
            <person name="Meier-Kolthoff J.P."/>
            <person name="Ohm R.A."/>
            <person name="Otillar R.P."/>
            <person name="Pangilinan J."/>
            <person name="Peng Y."/>
            <person name="Rokas A."/>
            <person name="Rosa C.A."/>
            <person name="Scheuner C."/>
            <person name="Sibirny A.A."/>
            <person name="Slot J.C."/>
            <person name="Stielow J.B."/>
            <person name="Sun H."/>
            <person name="Kurtzman C.P."/>
            <person name="Blackwell M."/>
            <person name="Grigoriev I.V."/>
            <person name="Jeffries T.W."/>
        </authorList>
    </citation>
    <scope>NUCLEOTIDE SEQUENCE [LARGE SCALE GENOMIC DNA]</scope>
    <source>
        <strain evidence="11">DSM 1968</strain>
    </source>
</reference>
<keyword evidence="9" id="KW-0234">DNA repair</keyword>
<dbReference type="Pfam" id="PF09340">
    <property type="entry name" value="NuA4"/>
    <property type="match status" value="1"/>
</dbReference>
<evidence type="ECO:0000256" key="9">
    <source>
        <dbReference type="RuleBase" id="RU368022"/>
    </source>
</evidence>
<dbReference type="EMBL" id="KV454475">
    <property type="protein sequence ID" value="ODV63857.1"/>
    <property type="molecule type" value="Genomic_DNA"/>
</dbReference>
<protein>
    <recommendedName>
        <fullName evidence="3 9">Chromatin modification-related protein EAF6</fullName>
    </recommendedName>
</protein>
<evidence type="ECO:0000256" key="5">
    <source>
        <dbReference type="ARBA" id="ARBA00023015"/>
    </source>
</evidence>
<accession>A0A1D2VQL7</accession>
<dbReference type="AlphaFoldDB" id="A0A1D2VQL7"/>
<evidence type="ECO:0000256" key="4">
    <source>
        <dbReference type="ARBA" id="ARBA00022853"/>
    </source>
</evidence>
<feature type="non-terminal residue" evidence="10">
    <location>
        <position position="86"/>
    </location>
</feature>
<comment type="function">
    <text evidence="9">Component of the NuA4 histone acetyltransferase complex which is involved in transcriptional activation of selected genes principally by acetylation of nucleosomal histone H4 and H2A. The NuA4 complex is also involved in DNA repair.</text>
</comment>
<dbReference type="FunCoup" id="A0A1D2VQL7">
    <property type="interactions" value="95"/>
</dbReference>
<evidence type="ECO:0000313" key="10">
    <source>
        <dbReference type="EMBL" id="ODV63857.1"/>
    </source>
</evidence>
<organism evidence="10 11">
    <name type="scientific">Ascoidea rubescens DSM 1968</name>
    <dbReference type="NCBI Taxonomy" id="1344418"/>
    <lineage>
        <taxon>Eukaryota</taxon>
        <taxon>Fungi</taxon>
        <taxon>Dikarya</taxon>
        <taxon>Ascomycota</taxon>
        <taxon>Saccharomycotina</taxon>
        <taxon>Saccharomycetes</taxon>
        <taxon>Ascoideaceae</taxon>
        <taxon>Ascoidea</taxon>
    </lineage>
</organism>
<sequence>YEKCRKELHESILKKRTIDKKLTDLEDDIFDKETIYLSDNLSGNLIKGFENFTRTTHHHSNSTRFKKNQFTDDDRIFSLSSAVYIK</sequence>
<evidence type="ECO:0000256" key="8">
    <source>
        <dbReference type="ARBA" id="ARBA00023242"/>
    </source>
</evidence>
<comment type="subcellular location">
    <subcellularLocation>
        <location evidence="1 9">Nucleus</location>
    </subcellularLocation>
</comment>
<evidence type="ECO:0000256" key="6">
    <source>
        <dbReference type="ARBA" id="ARBA00023054"/>
    </source>
</evidence>
<evidence type="ECO:0000256" key="1">
    <source>
        <dbReference type="ARBA" id="ARBA00004123"/>
    </source>
</evidence>
<dbReference type="GO" id="GO:0006325">
    <property type="term" value="P:chromatin organization"/>
    <property type="evidence" value="ECO:0007669"/>
    <property type="project" value="UniProtKB-KW"/>
</dbReference>
<keyword evidence="4 9" id="KW-0156">Chromatin regulator</keyword>
<dbReference type="OrthoDB" id="440324at2759"/>
<evidence type="ECO:0000256" key="3">
    <source>
        <dbReference type="ARBA" id="ARBA00018504"/>
    </source>
</evidence>
<keyword evidence="11" id="KW-1185">Reference proteome</keyword>
<gene>
    <name evidence="10" type="ORF">ASCRUDRAFT_17970</name>
</gene>
<dbReference type="GeneID" id="30963149"/>
<name>A0A1D2VQL7_9ASCO</name>
<keyword evidence="6" id="KW-0175">Coiled coil</keyword>
<feature type="non-terminal residue" evidence="10">
    <location>
        <position position="1"/>
    </location>
</feature>
<dbReference type="Proteomes" id="UP000095038">
    <property type="component" value="Unassembled WGS sequence"/>
</dbReference>
<comment type="similarity">
    <text evidence="2 9">Belongs to the EAF6 family.</text>
</comment>
<evidence type="ECO:0000256" key="2">
    <source>
        <dbReference type="ARBA" id="ARBA00010916"/>
    </source>
</evidence>
<dbReference type="InParanoid" id="A0A1D2VQL7"/>
<keyword evidence="5 9" id="KW-0805">Transcription regulation</keyword>